<keyword evidence="2" id="KW-0238">DNA-binding</keyword>
<evidence type="ECO:0000259" key="1">
    <source>
        <dbReference type="PROSITE" id="PS50043"/>
    </source>
</evidence>
<dbReference type="PANTHER" id="PTHR34293">
    <property type="entry name" value="HTH-TYPE TRANSCRIPTIONAL REGULATOR TRMBL2"/>
    <property type="match status" value="1"/>
</dbReference>
<dbReference type="InterPro" id="IPR036388">
    <property type="entry name" value="WH-like_DNA-bd_sf"/>
</dbReference>
<dbReference type="Proteomes" id="UP000548476">
    <property type="component" value="Unassembled WGS sequence"/>
</dbReference>
<dbReference type="InterPro" id="IPR016032">
    <property type="entry name" value="Sig_transdc_resp-reg_C-effctor"/>
</dbReference>
<dbReference type="Gene3D" id="1.10.10.10">
    <property type="entry name" value="Winged helix-like DNA-binding domain superfamily/Winged helix DNA-binding domain"/>
    <property type="match status" value="1"/>
</dbReference>
<name>A0A841FZ85_9ACTN</name>
<protein>
    <submittedName>
        <fullName evidence="2">DNA-binding CsgD family transcriptional regulator</fullName>
    </submittedName>
</protein>
<proteinExistence type="predicted"/>
<gene>
    <name evidence="2" type="ORF">HNR73_006553</name>
</gene>
<evidence type="ECO:0000313" key="3">
    <source>
        <dbReference type="Proteomes" id="UP000548476"/>
    </source>
</evidence>
<evidence type="ECO:0000313" key="2">
    <source>
        <dbReference type="EMBL" id="MBB6038667.1"/>
    </source>
</evidence>
<keyword evidence="3" id="KW-1185">Reference proteome</keyword>
<dbReference type="GO" id="GO:0006355">
    <property type="term" value="P:regulation of DNA-templated transcription"/>
    <property type="evidence" value="ECO:0007669"/>
    <property type="project" value="InterPro"/>
</dbReference>
<dbReference type="InterPro" id="IPR000792">
    <property type="entry name" value="Tscrpt_reg_LuxR_C"/>
</dbReference>
<comment type="caution">
    <text evidence="2">The sequence shown here is derived from an EMBL/GenBank/DDBJ whole genome shotgun (WGS) entry which is preliminary data.</text>
</comment>
<dbReference type="PANTHER" id="PTHR34293:SF1">
    <property type="entry name" value="HTH-TYPE TRANSCRIPTIONAL REGULATOR TRMBL2"/>
    <property type="match status" value="1"/>
</dbReference>
<sequence>MDQPPADPARALHTLVEHLRTDLTALDELGHALSTRYSVSTRPNEVDVEIIEGLDEVDRLFEDLGASVEREILSMFGWRASAPRSPEATERGLASMIALHDRGVAARTIFINRVGTVPHFGPHVMHLRDLGHEIRLMPAIPVQMAVYDRRIAVLPVDPDDTAAGALVIRGQVLARSLVAVFEHAWQHAAVPSGPPGPELTDTLTDQHLHVLRMQAGGAKDEAIGRAMGISPRTVSRLVSEVHEALGTSSRFQTAVVATRLGLLG</sequence>
<dbReference type="Pfam" id="PF00196">
    <property type="entry name" value="GerE"/>
    <property type="match status" value="1"/>
</dbReference>
<dbReference type="PROSITE" id="PS50043">
    <property type="entry name" value="HTH_LUXR_2"/>
    <property type="match status" value="1"/>
</dbReference>
<dbReference type="SMART" id="SM00421">
    <property type="entry name" value="HTH_LUXR"/>
    <property type="match status" value="1"/>
</dbReference>
<organism evidence="2 3">
    <name type="scientific">Phytomonospora endophytica</name>
    <dbReference type="NCBI Taxonomy" id="714109"/>
    <lineage>
        <taxon>Bacteria</taxon>
        <taxon>Bacillati</taxon>
        <taxon>Actinomycetota</taxon>
        <taxon>Actinomycetes</taxon>
        <taxon>Micromonosporales</taxon>
        <taxon>Micromonosporaceae</taxon>
        <taxon>Phytomonospora</taxon>
    </lineage>
</organism>
<dbReference type="EMBL" id="JACHGT010000017">
    <property type="protein sequence ID" value="MBB6038667.1"/>
    <property type="molecule type" value="Genomic_DNA"/>
</dbReference>
<feature type="domain" description="HTH luxR-type" evidence="1">
    <location>
        <begin position="196"/>
        <end position="261"/>
    </location>
</feature>
<dbReference type="RefSeq" id="WP_184791445.1">
    <property type="nucleotide sequence ID" value="NZ_BONT01000069.1"/>
</dbReference>
<dbReference type="GO" id="GO:0003677">
    <property type="term" value="F:DNA binding"/>
    <property type="evidence" value="ECO:0007669"/>
    <property type="project" value="UniProtKB-KW"/>
</dbReference>
<dbReference type="InterPro" id="IPR051797">
    <property type="entry name" value="TrmB-like"/>
</dbReference>
<accession>A0A841FZ85</accession>
<dbReference type="SUPFAM" id="SSF46894">
    <property type="entry name" value="C-terminal effector domain of the bipartite response regulators"/>
    <property type="match status" value="1"/>
</dbReference>
<reference evidence="2 3" key="1">
    <citation type="submission" date="2020-08" db="EMBL/GenBank/DDBJ databases">
        <title>Genomic Encyclopedia of Type Strains, Phase IV (KMG-IV): sequencing the most valuable type-strain genomes for metagenomic binning, comparative biology and taxonomic classification.</title>
        <authorList>
            <person name="Goeker M."/>
        </authorList>
    </citation>
    <scope>NUCLEOTIDE SEQUENCE [LARGE SCALE GENOMIC DNA]</scope>
    <source>
        <strain evidence="2 3">YIM 65646</strain>
    </source>
</reference>
<dbReference type="AlphaFoldDB" id="A0A841FZ85"/>